<keyword evidence="1" id="KW-0732">Signal</keyword>
<dbReference type="Pfam" id="PF05573">
    <property type="entry name" value="NosL"/>
    <property type="match status" value="1"/>
</dbReference>
<dbReference type="PANTHER" id="PTHR41247">
    <property type="entry name" value="HTH-TYPE TRANSCRIPTIONAL REPRESSOR YCNK"/>
    <property type="match status" value="1"/>
</dbReference>
<dbReference type="PANTHER" id="PTHR41247:SF1">
    <property type="entry name" value="HTH-TYPE TRANSCRIPTIONAL REPRESSOR YCNK"/>
    <property type="match status" value="1"/>
</dbReference>
<dbReference type="PROSITE" id="PS51257">
    <property type="entry name" value="PROKAR_LIPOPROTEIN"/>
    <property type="match status" value="1"/>
</dbReference>
<feature type="signal peptide" evidence="1">
    <location>
        <begin position="1"/>
        <end position="27"/>
    </location>
</feature>
<dbReference type="AlphaFoldDB" id="A0A848G996"/>
<dbReference type="Gene3D" id="3.30.70.2050">
    <property type="match status" value="1"/>
</dbReference>
<keyword evidence="3" id="KW-1185">Reference proteome</keyword>
<proteinExistence type="predicted"/>
<dbReference type="RefSeq" id="WP_169147437.1">
    <property type="nucleotide sequence ID" value="NZ_JABBGA010000019.1"/>
</dbReference>
<evidence type="ECO:0000256" key="1">
    <source>
        <dbReference type="SAM" id="SignalP"/>
    </source>
</evidence>
<dbReference type="Gene3D" id="3.30.70.2060">
    <property type="match status" value="1"/>
</dbReference>
<evidence type="ECO:0000313" key="2">
    <source>
        <dbReference type="EMBL" id="NML27910.1"/>
    </source>
</evidence>
<reference evidence="2 3" key="1">
    <citation type="submission" date="2020-04" db="EMBL/GenBank/DDBJ databases">
        <title>Zoogloea sp. G-4-1-14 isolated from soil.</title>
        <authorList>
            <person name="Dahal R.H."/>
        </authorList>
    </citation>
    <scope>NUCLEOTIDE SEQUENCE [LARGE SCALE GENOMIC DNA]</scope>
    <source>
        <strain evidence="2 3">G-4-1-14</strain>
    </source>
</reference>
<name>A0A848G996_9RHOO</name>
<comment type="caution">
    <text evidence="2">The sequence shown here is derived from an EMBL/GenBank/DDBJ whole genome shotgun (WGS) entry which is preliminary data.</text>
</comment>
<dbReference type="EMBL" id="JABBGA010000019">
    <property type="protein sequence ID" value="NML27910.1"/>
    <property type="molecule type" value="Genomic_DNA"/>
</dbReference>
<sequence>MNTHRLPGLTVALLACALLLSACGKNAEAPVTAQDITQESFCALDGMLLADYPGPKAQIHYSGQAAPEFYCDTMEMFALLLKPEQARLVSAAFVQDMARADWNMPRGAWIDAKSAFYVVGSKKRGAMGPTLPSFGSRESAQKFADAEGGKVLAFAEITPDMTRLDGGALHDKRM</sequence>
<dbReference type="Proteomes" id="UP000580043">
    <property type="component" value="Unassembled WGS sequence"/>
</dbReference>
<evidence type="ECO:0000313" key="3">
    <source>
        <dbReference type="Proteomes" id="UP000580043"/>
    </source>
</evidence>
<protein>
    <submittedName>
        <fullName evidence="2">Nitrous oxide reductase accessory protein NosL</fullName>
    </submittedName>
</protein>
<accession>A0A848G996</accession>
<organism evidence="2 3">
    <name type="scientific">Zoogloea dura</name>
    <dbReference type="NCBI Taxonomy" id="2728840"/>
    <lineage>
        <taxon>Bacteria</taxon>
        <taxon>Pseudomonadati</taxon>
        <taxon>Pseudomonadota</taxon>
        <taxon>Betaproteobacteria</taxon>
        <taxon>Rhodocyclales</taxon>
        <taxon>Zoogloeaceae</taxon>
        <taxon>Zoogloea</taxon>
    </lineage>
</organism>
<gene>
    <name evidence="2" type="ORF">HHL15_19305</name>
</gene>
<dbReference type="InterPro" id="IPR008719">
    <property type="entry name" value="N2O_reductase_NosL"/>
</dbReference>
<dbReference type="SUPFAM" id="SSF160387">
    <property type="entry name" value="NosL/MerB-like"/>
    <property type="match status" value="1"/>
</dbReference>
<feature type="chain" id="PRO_5032271739" evidence="1">
    <location>
        <begin position="28"/>
        <end position="174"/>
    </location>
</feature>